<dbReference type="Pfam" id="PF08402">
    <property type="entry name" value="TOBE_2"/>
    <property type="match status" value="1"/>
</dbReference>
<dbReference type="InterPro" id="IPR027417">
    <property type="entry name" value="P-loop_NTPase"/>
</dbReference>
<dbReference type="InterPro" id="IPR017871">
    <property type="entry name" value="ABC_transporter-like_CS"/>
</dbReference>
<keyword evidence="3 5" id="KW-0067">ATP-binding</keyword>
<keyword evidence="1" id="KW-0813">Transport</keyword>
<dbReference type="Gene3D" id="2.40.50.100">
    <property type="match status" value="1"/>
</dbReference>
<keyword evidence="2" id="KW-0547">Nucleotide-binding</keyword>
<dbReference type="Pfam" id="PF00005">
    <property type="entry name" value="ABC_tran"/>
    <property type="match status" value="1"/>
</dbReference>
<dbReference type="InterPro" id="IPR013611">
    <property type="entry name" value="Transp-assoc_OB_typ2"/>
</dbReference>
<evidence type="ECO:0000256" key="3">
    <source>
        <dbReference type="ARBA" id="ARBA00022840"/>
    </source>
</evidence>
<reference evidence="6" key="1">
    <citation type="journal article" date="2019" name="Int. J. Syst. Evol. Microbiol.">
        <title>The Global Catalogue of Microorganisms (GCM) 10K type strain sequencing project: providing services to taxonomists for standard genome sequencing and annotation.</title>
        <authorList>
            <consortium name="The Broad Institute Genomics Platform"/>
            <consortium name="The Broad Institute Genome Sequencing Center for Infectious Disease"/>
            <person name="Wu L."/>
            <person name="Ma J."/>
        </authorList>
    </citation>
    <scope>NUCLEOTIDE SEQUENCE [LARGE SCALE GENOMIC DNA]</scope>
    <source>
        <strain evidence="6">CCUG 43114</strain>
    </source>
</reference>
<gene>
    <name evidence="5" type="ORF">ACFPJ6_07920</name>
</gene>
<dbReference type="PANTHER" id="PTHR42781">
    <property type="entry name" value="SPERMIDINE/PUTRESCINE IMPORT ATP-BINDING PROTEIN POTA"/>
    <property type="match status" value="1"/>
</dbReference>
<dbReference type="InterPro" id="IPR003593">
    <property type="entry name" value="AAA+_ATPase"/>
</dbReference>
<evidence type="ECO:0000313" key="6">
    <source>
        <dbReference type="Proteomes" id="UP001596122"/>
    </source>
</evidence>
<accession>A0ABW0GLF5</accession>
<dbReference type="PANTHER" id="PTHR42781:SF4">
    <property type="entry name" value="SPERMIDINE_PUTRESCINE IMPORT ATP-BINDING PROTEIN POTA"/>
    <property type="match status" value="1"/>
</dbReference>
<name>A0ABW0GLF5_9MICO</name>
<proteinExistence type="predicted"/>
<dbReference type="GO" id="GO:0005524">
    <property type="term" value="F:ATP binding"/>
    <property type="evidence" value="ECO:0007669"/>
    <property type="project" value="UniProtKB-KW"/>
</dbReference>
<evidence type="ECO:0000256" key="1">
    <source>
        <dbReference type="ARBA" id="ARBA00022448"/>
    </source>
</evidence>
<keyword evidence="6" id="KW-1185">Reference proteome</keyword>
<dbReference type="InterPro" id="IPR008995">
    <property type="entry name" value="Mo/tungstate-bd_C_term_dom"/>
</dbReference>
<feature type="domain" description="ABC transporter" evidence="4">
    <location>
        <begin position="11"/>
        <end position="241"/>
    </location>
</feature>
<dbReference type="RefSeq" id="WP_340267761.1">
    <property type="nucleotide sequence ID" value="NZ_JBBEOG010000002.1"/>
</dbReference>
<sequence>MPNSPEREDFLVASDVRRRFGTTVALDGATVAVGRGESLALLGPSGCGKTTLLRVVAGLERPDSGTVTVDGDVLTGPGRDVPAERRRVGMVFQDAALFPHLTVERNVAYGLGRAELGAGRVQETLELVDLAHLAHRRPHELSGGQAQRVALARALAPRPRVLLFDEPFTGLDSALRVRVRTEIHALLRAVGVTSVFVTHDQEEAFVLGDRVAVMREGRVRQVGTPAEVYASPVDPWVARFVGEANLLPATLHADLAATPLGDIPVRAEAAGATATGTGRQVLVRPEHLDLEPDGPAVVTDVAFYGHDCSYSVRLGDLDLLVRAAAGPRFGVGDRVGVRFAGPRTTSYPDVPAGVAATPVPA</sequence>
<dbReference type="Proteomes" id="UP001596122">
    <property type="component" value="Unassembled WGS sequence"/>
</dbReference>
<dbReference type="SUPFAM" id="SSF52540">
    <property type="entry name" value="P-loop containing nucleoside triphosphate hydrolases"/>
    <property type="match status" value="1"/>
</dbReference>
<dbReference type="Gene3D" id="3.40.50.300">
    <property type="entry name" value="P-loop containing nucleotide triphosphate hydrolases"/>
    <property type="match status" value="1"/>
</dbReference>
<dbReference type="PROSITE" id="PS50893">
    <property type="entry name" value="ABC_TRANSPORTER_2"/>
    <property type="match status" value="1"/>
</dbReference>
<dbReference type="EMBL" id="JBHSLD010000007">
    <property type="protein sequence ID" value="MFC5380713.1"/>
    <property type="molecule type" value="Genomic_DNA"/>
</dbReference>
<dbReference type="SMART" id="SM00382">
    <property type="entry name" value="AAA"/>
    <property type="match status" value="1"/>
</dbReference>
<evidence type="ECO:0000259" key="4">
    <source>
        <dbReference type="PROSITE" id="PS50893"/>
    </source>
</evidence>
<comment type="caution">
    <text evidence="5">The sequence shown here is derived from an EMBL/GenBank/DDBJ whole genome shotgun (WGS) entry which is preliminary data.</text>
</comment>
<dbReference type="SUPFAM" id="SSF50331">
    <property type="entry name" value="MOP-like"/>
    <property type="match status" value="1"/>
</dbReference>
<dbReference type="InterPro" id="IPR050093">
    <property type="entry name" value="ABC_SmlMolc_Importer"/>
</dbReference>
<organism evidence="5 6">
    <name type="scientific">Aquipuribacter nitratireducens</name>
    <dbReference type="NCBI Taxonomy" id="650104"/>
    <lineage>
        <taxon>Bacteria</taxon>
        <taxon>Bacillati</taxon>
        <taxon>Actinomycetota</taxon>
        <taxon>Actinomycetes</taxon>
        <taxon>Micrococcales</taxon>
        <taxon>Intrasporangiaceae</taxon>
        <taxon>Aquipuribacter</taxon>
    </lineage>
</organism>
<dbReference type="InterPro" id="IPR003439">
    <property type="entry name" value="ABC_transporter-like_ATP-bd"/>
</dbReference>
<dbReference type="PROSITE" id="PS00211">
    <property type="entry name" value="ABC_TRANSPORTER_1"/>
    <property type="match status" value="1"/>
</dbReference>
<evidence type="ECO:0000313" key="5">
    <source>
        <dbReference type="EMBL" id="MFC5380713.1"/>
    </source>
</evidence>
<protein>
    <submittedName>
        <fullName evidence="5">ABC transporter ATP-binding protein</fullName>
    </submittedName>
</protein>
<evidence type="ECO:0000256" key="2">
    <source>
        <dbReference type="ARBA" id="ARBA00022741"/>
    </source>
</evidence>